<dbReference type="InterPro" id="IPR005576">
    <property type="entry name" value="Rpb7-like_N"/>
</dbReference>
<dbReference type="Gene3D" id="2.40.50.1060">
    <property type="match status" value="1"/>
</dbReference>
<keyword evidence="3 7" id="KW-0240">DNA-directed RNA polymerase</keyword>
<evidence type="ECO:0000256" key="4">
    <source>
        <dbReference type="ARBA" id="ARBA00022553"/>
    </source>
</evidence>
<evidence type="ECO:0000256" key="8">
    <source>
        <dbReference type="SAM" id="MobiDB-lite"/>
    </source>
</evidence>
<dbReference type="Gene3D" id="3.30.1490.120">
    <property type="entry name" value="RNA polymerase Rpb7-like, N-terminal domain"/>
    <property type="match status" value="1"/>
</dbReference>
<dbReference type="GO" id="GO:0005736">
    <property type="term" value="C:RNA polymerase I complex"/>
    <property type="evidence" value="ECO:0007669"/>
    <property type="project" value="TreeGrafter"/>
</dbReference>
<evidence type="ECO:0000256" key="3">
    <source>
        <dbReference type="ARBA" id="ARBA00022478"/>
    </source>
</evidence>
<evidence type="ECO:0000313" key="11">
    <source>
        <dbReference type="Proteomes" id="UP001501920"/>
    </source>
</evidence>
<reference evidence="10 11" key="1">
    <citation type="submission" date="2020-10" db="EMBL/GenBank/DDBJ databases">
        <title>Pygocentrus nattereri (red-bellied piranha) genome, fPygNat1, primary haplotype.</title>
        <authorList>
            <person name="Myers G."/>
            <person name="Meyer A."/>
            <person name="Karagic N."/>
            <person name="Pippel M."/>
            <person name="Winkler S."/>
            <person name="Tracey A."/>
            <person name="Wood J."/>
            <person name="Formenti G."/>
            <person name="Howe K."/>
            <person name="Fedrigo O."/>
            <person name="Jarvis E.D."/>
        </authorList>
    </citation>
    <scope>NUCLEOTIDE SEQUENCE [LARGE SCALE GENOMIC DNA]</scope>
</reference>
<keyword evidence="6 7" id="KW-0539">Nucleus</keyword>
<accession>A0A3B4DU75</accession>
<dbReference type="Pfam" id="PF03876">
    <property type="entry name" value="SHS2_Rpb7-N"/>
    <property type="match status" value="1"/>
</dbReference>
<evidence type="ECO:0000256" key="7">
    <source>
        <dbReference type="RuleBase" id="RU369086"/>
    </source>
</evidence>
<keyword evidence="4" id="KW-0597">Phosphoprotein</keyword>
<reference evidence="10" key="2">
    <citation type="submission" date="2025-08" db="UniProtKB">
        <authorList>
            <consortium name="Ensembl"/>
        </authorList>
    </citation>
    <scope>IDENTIFICATION</scope>
</reference>
<dbReference type="CDD" id="cd04328">
    <property type="entry name" value="RNAP_I_Rpa43_N"/>
    <property type="match status" value="1"/>
</dbReference>
<dbReference type="PANTHER" id="PTHR12709:SF5">
    <property type="entry name" value="DNA-DIRECTED RNA POLYMERASE I SUBUNIT RPA43"/>
    <property type="match status" value="1"/>
</dbReference>
<protein>
    <recommendedName>
        <fullName evidence="7">DNA-directed RNA polymerase subunit</fullName>
    </recommendedName>
</protein>
<evidence type="ECO:0000259" key="9">
    <source>
        <dbReference type="Pfam" id="PF03876"/>
    </source>
</evidence>
<evidence type="ECO:0000256" key="1">
    <source>
        <dbReference type="ARBA" id="ARBA00004604"/>
    </source>
</evidence>
<dbReference type="PANTHER" id="PTHR12709">
    <property type="entry name" value="DNA-DIRECTED RNA POLYMERASE II, III"/>
    <property type="match status" value="1"/>
</dbReference>
<evidence type="ECO:0000256" key="6">
    <source>
        <dbReference type="ARBA" id="ARBA00023242"/>
    </source>
</evidence>
<dbReference type="InterPro" id="IPR041901">
    <property type="entry name" value="RNAP_I_Rpa43_N"/>
</dbReference>
<keyword evidence="11" id="KW-1185">Reference proteome</keyword>
<dbReference type="AlphaFoldDB" id="A0A3B4DU75"/>
<feature type="region of interest" description="Disordered" evidence="8">
    <location>
        <begin position="231"/>
        <end position="362"/>
    </location>
</feature>
<name>A0A3B4DU75_PYGNA</name>
<dbReference type="Proteomes" id="UP001501920">
    <property type="component" value="Chromosome 1"/>
</dbReference>
<dbReference type="GO" id="GO:0006362">
    <property type="term" value="P:transcription elongation by RNA polymerase I"/>
    <property type="evidence" value="ECO:0007669"/>
    <property type="project" value="TreeGrafter"/>
</dbReference>
<evidence type="ECO:0000256" key="2">
    <source>
        <dbReference type="ARBA" id="ARBA00005930"/>
    </source>
</evidence>
<feature type="compositionally biased region" description="Basic residues" evidence="8">
    <location>
        <begin position="257"/>
        <end position="266"/>
    </location>
</feature>
<dbReference type="Ensembl" id="ENSPNAT00000004609.2">
    <property type="protein sequence ID" value="ENSPNAP00000026641.2"/>
    <property type="gene ID" value="ENSPNAG00000011956.2"/>
</dbReference>
<dbReference type="InterPro" id="IPR036898">
    <property type="entry name" value="RNA_pol_Rpb7-like_N_sf"/>
</dbReference>
<sequence length="362" mass="39326">MSFPCFTANMANSKASDEDPKRAAASAGVSAELCPPAGGGAVASPCLLPTFAQACALEQAPYSCLVMLSSRRHVALPPMYLKKKRTGIQEELNAELLRYSNSLKGVPLAYDHIKVLEPHGNILDDQGFIHLDIEASFVVFKPRKGEKLVGVINKIAVGHVGCLVHGCFNACVLKPAQLNLEQWRDSGLKLGGSLEFEVFQLDADSAGVLLIKGRLEKHRVQQLVDSFGSAATEEQGENMTVDSATAEEATDSVSPSKPKKKKKKKHTDVGVVEDIKGNQAAEAESHDVNSSGMEVDPDASIHTEEKKKKKKKKDKRQEVNEELPSPTEPPHSDSSGYISDKSSRKRKAHDSEDFIHRSCTTK</sequence>
<dbReference type="STRING" id="42514.ENSPNAP00000026641"/>
<dbReference type="GeneTree" id="ENSGT00390000005553"/>
<dbReference type="FunFam" id="3.30.1490.120:FF:000003">
    <property type="entry name" value="DNA-directed RNA polymerase I subunit RPA43"/>
    <property type="match status" value="1"/>
</dbReference>
<organism evidence="10 11">
    <name type="scientific">Pygocentrus nattereri</name>
    <name type="common">Red-bellied piranha</name>
    <dbReference type="NCBI Taxonomy" id="42514"/>
    <lineage>
        <taxon>Eukaryota</taxon>
        <taxon>Metazoa</taxon>
        <taxon>Chordata</taxon>
        <taxon>Craniata</taxon>
        <taxon>Vertebrata</taxon>
        <taxon>Euteleostomi</taxon>
        <taxon>Actinopterygii</taxon>
        <taxon>Neopterygii</taxon>
        <taxon>Teleostei</taxon>
        <taxon>Ostariophysi</taxon>
        <taxon>Characiformes</taxon>
        <taxon>Characoidei</taxon>
        <taxon>Pygocentrus</taxon>
    </lineage>
</organism>
<reference evidence="10" key="3">
    <citation type="submission" date="2025-09" db="UniProtKB">
        <authorList>
            <consortium name="Ensembl"/>
        </authorList>
    </citation>
    <scope>IDENTIFICATION</scope>
</reference>
<comment type="subcellular location">
    <subcellularLocation>
        <location evidence="1">Nucleus</location>
        <location evidence="1">Nucleolus</location>
    </subcellularLocation>
</comment>
<keyword evidence="5 7" id="KW-0804">Transcription</keyword>
<proteinExistence type="inferred from homology"/>
<comment type="similarity">
    <text evidence="2">Belongs to the eukaryotic RPA43 RNA polymerase subunit family.</text>
</comment>
<comment type="function">
    <text evidence="7">DNA-dependent RNA polymerase which catalyzes the transcription of DNA into RNA using the four ribonucleoside triphosphates as substrates.</text>
</comment>
<dbReference type="OMA" id="LWEEEPK"/>
<evidence type="ECO:0000313" key="10">
    <source>
        <dbReference type="Ensembl" id="ENSPNAP00000026641.2"/>
    </source>
</evidence>
<dbReference type="GO" id="GO:0006352">
    <property type="term" value="P:DNA-templated transcription initiation"/>
    <property type="evidence" value="ECO:0007669"/>
    <property type="project" value="UniProtKB-UniRule"/>
</dbReference>
<feature type="domain" description="RNA polymerase Rpb7-like N-terminal" evidence="9">
    <location>
        <begin position="72"/>
        <end position="127"/>
    </location>
</feature>
<evidence type="ECO:0000256" key="5">
    <source>
        <dbReference type="ARBA" id="ARBA00023163"/>
    </source>
</evidence>
<dbReference type="InterPro" id="IPR045113">
    <property type="entry name" value="Rpb7-like"/>
</dbReference>